<comment type="function">
    <text evidence="1">May be involved in a process influencing telomere capping.</text>
</comment>
<dbReference type="STRING" id="73230.A0A2B7ZRL9"/>
<gene>
    <name evidence="10" type="ORF">GX50_01287</name>
</gene>
<feature type="domain" description="Restriction of telomere capping protein 4 C-terminal" evidence="9">
    <location>
        <begin position="355"/>
        <end position="477"/>
    </location>
</feature>
<sequence length="488" mass="54186">MIPQRPNSSYATNIQTRHNYRGGPPLSQVGGQLVHPRDSATGPNALSSRKARPEPATDDEPLSSTDESEQVNSHSELSPSPEPRRKSYAWSPKEEPGKSAQKAGCDNDVDGGEDKRSPKRRKKATDTPRKGERRSGRVKSSPPASEEETPRKPTFMRESDASFFRRPQPPPAKSLYGTGNMHAAPIKKQLKKFRVPASTTEEGDSAIHSSYVSSNGPKFKTPISFPNELTSNTSFFTGTAHFDDDDDDESSLSPLSSVSSSISLHLSQAEKQHLDSATPKAKAIVCPGCDQAIDPRFIDDFQSHKGLNYRKKAQFCRDHRIKAAEHEWAERGYPTIDWENLHKRIEKNYAELDRILTCNKPSFYRNVLESSRIGKKKGNLRLTVDGDGVEKISTGYYGPWGAKKMMDAIINHFAGKFKHLAPTDGLIKAAGVSGFVQSVMVPELAVMLVKEDMNIEDADARQIMRDSMEIGNLINEQPDDIIKQVVRK</sequence>
<evidence type="ECO:0000256" key="4">
    <source>
        <dbReference type="ARBA" id="ARBA00009461"/>
    </source>
</evidence>
<evidence type="ECO:0000256" key="1">
    <source>
        <dbReference type="ARBA" id="ARBA00002738"/>
    </source>
</evidence>
<organism evidence="10 11">
    <name type="scientific">[Emmonsia] crescens</name>
    <dbReference type="NCBI Taxonomy" id="73230"/>
    <lineage>
        <taxon>Eukaryota</taxon>
        <taxon>Fungi</taxon>
        <taxon>Dikarya</taxon>
        <taxon>Ascomycota</taxon>
        <taxon>Pezizomycotina</taxon>
        <taxon>Eurotiomycetes</taxon>
        <taxon>Eurotiomycetidae</taxon>
        <taxon>Onygenales</taxon>
        <taxon>Ajellomycetaceae</taxon>
        <taxon>Emergomyces</taxon>
    </lineage>
</organism>
<comment type="caution">
    <text evidence="10">The sequence shown here is derived from an EMBL/GenBank/DDBJ whole genome shotgun (WGS) entry which is preliminary data.</text>
</comment>
<dbReference type="InterPro" id="IPR028094">
    <property type="entry name" value="RTC4_C"/>
</dbReference>
<dbReference type="EMBL" id="PDND01000015">
    <property type="protein sequence ID" value="PGH35829.1"/>
    <property type="molecule type" value="Genomic_DNA"/>
</dbReference>
<feature type="region of interest" description="Disordered" evidence="8">
    <location>
        <begin position="1"/>
        <end position="179"/>
    </location>
</feature>
<keyword evidence="6" id="KW-0963">Cytoplasm</keyword>
<keyword evidence="11" id="KW-1185">Reference proteome</keyword>
<dbReference type="PANTHER" id="PTHR41391:SF1">
    <property type="entry name" value="RESTRICTION OF TELOMERE CAPPING PROTEIN 4"/>
    <property type="match status" value="1"/>
</dbReference>
<dbReference type="AlphaFoldDB" id="A0A2B7ZRL9"/>
<reference evidence="10 11" key="1">
    <citation type="submission" date="2017-10" db="EMBL/GenBank/DDBJ databases">
        <title>Comparative genomics in systemic dimorphic fungi from Ajellomycetaceae.</title>
        <authorList>
            <person name="Munoz J.F."/>
            <person name="Mcewen J.G."/>
            <person name="Clay O.K."/>
            <person name="Cuomo C.A."/>
        </authorList>
    </citation>
    <scope>NUCLEOTIDE SEQUENCE [LARGE SCALE GENOMIC DNA]</scope>
    <source>
        <strain evidence="10 11">UAMH4076</strain>
    </source>
</reference>
<evidence type="ECO:0000256" key="5">
    <source>
        <dbReference type="ARBA" id="ARBA00015162"/>
    </source>
</evidence>
<comment type="similarity">
    <text evidence="4">Belongs to the RTC4 family.</text>
</comment>
<evidence type="ECO:0000256" key="6">
    <source>
        <dbReference type="ARBA" id="ARBA00022490"/>
    </source>
</evidence>
<evidence type="ECO:0000256" key="2">
    <source>
        <dbReference type="ARBA" id="ARBA00004123"/>
    </source>
</evidence>
<dbReference type="InterPro" id="IPR039024">
    <property type="entry name" value="RTC4"/>
</dbReference>
<feature type="compositionally biased region" description="Basic and acidic residues" evidence="8">
    <location>
        <begin position="124"/>
        <end position="135"/>
    </location>
</feature>
<dbReference type="VEuPathDB" id="FungiDB:EMCG_00781"/>
<feature type="compositionally biased region" description="Polar residues" evidence="8">
    <location>
        <begin position="1"/>
        <end position="17"/>
    </location>
</feature>
<feature type="compositionally biased region" description="Acidic residues" evidence="8">
    <location>
        <begin position="56"/>
        <end position="69"/>
    </location>
</feature>
<evidence type="ECO:0000259" key="9">
    <source>
        <dbReference type="SMART" id="SM01312"/>
    </source>
</evidence>
<comment type="subcellular location">
    <subcellularLocation>
        <location evidence="3">Cytoplasm</location>
    </subcellularLocation>
    <subcellularLocation>
        <location evidence="2">Nucleus</location>
    </subcellularLocation>
</comment>
<dbReference type="PANTHER" id="PTHR41391">
    <property type="entry name" value="RESTRICTION OF TELOMERE CAPPING PROTEIN 4"/>
    <property type="match status" value="1"/>
</dbReference>
<dbReference type="GO" id="GO:0005737">
    <property type="term" value="C:cytoplasm"/>
    <property type="evidence" value="ECO:0007669"/>
    <property type="project" value="UniProtKB-SubCell"/>
</dbReference>
<feature type="region of interest" description="Disordered" evidence="8">
    <location>
        <begin position="195"/>
        <end position="218"/>
    </location>
</feature>
<evidence type="ECO:0000256" key="7">
    <source>
        <dbReference type="ARBA" id="ARBA00023242"/>
    </source>
</evidence>
<dbReference type="SMART" id="SM01312">
    <property type="entry name" value="RTC4"/>
    <property type="match status" value="1"/>
</dbReference>
<feature type="compositionally biased region" description="Basic and acidic residues" evidence="8">
    <location>
        <begin position="148"/>
        <end position="160"/>
    </location>
</feature>
<accession>A0A2B7ZRL9</accession>
<proteinExistence type="inferred from homology"/>
<evidence type="ECO:0000313" key="11">
    <source>
        <dbReference type="Proteomes" id="UP000226031"/>
    </source>
</evidence>
<evidence type="ECO:0000313" key="10">
    <source>
        <dbReference type="EMBL" id="PGH35829.1"/>
    </source>
</evidence>
<name>A0A2B7ZRL9_9EURO</name>
<feature type="compositionally biased region" description="Polar residues" evidence="8">
    <location>
        <begin position="207"/>
        <end position="216"/>
    </location>
</feature>
<dbReference type="Proteomes" id="UP000226031">
    <property type="component" value="Unassembled WGS sequence"/>
</dbReference>
<evidence type="ECO:0000256" key="8">
    <source>
        <dbReference type="SAM" id="MobiDB-lite"/>
    </source>
</evidence>
<evidence type="ECO:0000256" key="3">
    <source>
        <dbReference type="ARBA" id="ARBA00004496"/>
    </source>
</evidence>
<dbReference type="Pfam" id="PF14474">
    <property type="entry name" value="RTC4"/>
    <property type="match status" value="1"/>
</dbReference>
<keyword evidence="7" id="KW-0539">Nucleus</keyword>
<protein>
    <recommendedName>
        <fullName evidence="5">Restriction of telomere capping protein 4</fullName>
    </recommendedName>
</protein>
<dbReference type="GO" id="GO:0005634">
    <property type="term" value="C:nucleus"/>
    <property type="evidence" value="ECO:0007669"/>
    <property type="project" value="UniProtKB-SubCell"/>
</dbReference>